<evidence type="ECO:0000256" key="8">
    <source>
        <dbReference type="SAM" id="Phobius"/>
    </source>
</evidence>
<feature type="transmembrane region" description="Helical" evidence="8">
    <location>
        <begin position="224"/>
        <end position="242"/>
    </location>
</feature>
<evidence type="ECO:0000256" key="1">
    <source>
        <dbReference type="ARBA" id="ARBA00004141"/>
    </source>
</evidence>
<reference evidence="9 10" key="1">
    <citation type="journal article" date="2009" name="Stand. Genomic Sci.">
        <title>Complete genome sequence of Pirellula staleyi type strain (ATCC 27377).</title>
        <authorList>
            <person name="Clum A."/>
            <person name="Tindall B.J."/>
            <person name="Sikorski J."/>
            <person name="Ivanova N."/>
            <person name="Mavrommatis K."/>
            <person name="Lucas S."/>
            <person name="Glavina del Rio T."/>
            <person name="Nolan M."/>
            <person name="Chen F."/>
            <person name="Tice H."/>
            <person name="Pitluck S."/>
            <person name="Cheng J.F."/>
            <person name="Chertkov O."/>
            <person name="Brettin T."/>
            <person name="Han C."/>
            <person name="Detter J.C."/>
            <person name="Kuske C."/>
            <person name="Bruce D."/>
            <person name="Goodwin L."/>
            <person name="Ovchinikova G."/>
            <person name="Pati A."/>
            <person name="Mikhailova N."/>
            <person name="Chen A."/>
            <person name="Palaniappan K."/>
            <person name="Land M."/>
            <person name="Hauser L."/>
            <person name="Chang Y.J."/>
            <person name="Jeffries C.D."/>
            <person name="Chain P."/>
            <person name="Rohde M."/>
            <person name="Goker M."/>
            <person name="Bristow J."/>
            <person name="Eisen J.A."/>
            <person name="Markowitz V."/>
            <person name="Hugenholtz P."/>
            <person name="Kyrpides N.C."/>
            <person name="Klenk H.P."/>
            <person name="Lapidus A."/>
        </authorList>
    </citation>
    <scope>NUCLEOTIDE SEQUENCE [LARGE SCALE GENOMIC DNA]</scope>
    <source>
        <strain evidence="10">ATCC 27377 / DSM 6068 / ICPB 4128</strain>
    </source>
</reference>
<name>D2R7M5_PIRSD</name>
<feature type="transmembrane region" description="Helical" evidence="8">
    <location>
        <begin position="363"/>
        <end position="392"/>
    </location>
</feature>
<dbReference type="STRING" id="530564.Psta_2785"/>
<evidence type="ECO:0000256" key="5">
    <source>
        <dbReference type="ARBA" id="ARBA00022989"/>
    </source>
</evidence>
<dbReference type="InterPro" id="IPR050277">
    <property type="entry name" value="Sodium:Solute_Symporter"/>
</dbReference>
<dbReference type="Gene3D" id="1.20.1730.10">
    <property type="entry name" value="Sodium/glucose cotransporter"/>
    <property type="match status" value="1"/>
</dbReference>
<dbReference type="PANTHER" id="PTHR48086:SF4">
    <property type="entry name" value="SODIUM_PANTOTHENATE SYMPORTER"/>
    <property type="match status" value="1"/>
</dbReference>
<feature type="transmembrane region" description="Helical" evidence="8">
    <location>
        <begin position="88"/>
        <end position="111"/>
    </location>
</feature>
<organism evidence="9 10">
    <name type="scientific">Pirellula staleyi (strain ATCC 27377 / DSM 6068 / ICPB 4128)</name>
    <name type="common">Pirella staleyi</name>
    <dbReference type="NCBI Taxonomy" id="530564"/>
    <lineage>
        <taxon>Bacteria</taxon>
        <taxon>Pseudomonadati</taxon>
        <taxon>Planctomycetota</taxon>
        <taxon>Planctomycetia</taxon>
        <taxon>Pirellulales</taxon>
        <taxon>Pirellulaceae</taxon>
        <taxon>Pirellula</taxon>
    </lineage>
</organism>
<comment type="subcellular location">
    <subcellularLocation>
        <location evidence="1">Membrane</location>
        <topology evidence="1">Multi-pass membrane protein</topology>
    </subcellularLocation>
</comment>
<dbReference type="InterPro" id="IPR038377">
    <property type="entry name" value="Na/Glc_symporter_sf"/>
</dbReference>
<dbReference type="GO" id="GO:0015233">
    <property type="term" value="F:pantothenate transmembrane transporter activity"/>
    <property type="evidence" value="ECO:0007669"/>
    <property type="project" value="TreeGrafter"/>
</dbReference>
<dbReference type="PROSITE" id="PS50283">
    <property type="entry name" value="NA_SOLUT_SYMP_3"/>
    <property type="match status" value="1"/>
</dbReference>
<dbReference type="PANTHER" id="PTHR48086">
    <property type="entry name" value="SODIUM/PROLINE SYMPORTER-RELATED"/>
    <property type="match status" value="1"/>
</dbReference>
<dbReference type="GO" id="GO:0005886">
    <property type="term" value="C:plasma membrane"/>
    <property type="evidence" value="ECO:0007669"/>
    <property type="project" value="TreeGrafter"/>
</dbReference>
<feature type="transmembrane region" description="Helical" evidence="8">
    <location>
        <begin position="272"/>
        <end position="291"/>
    </location>
</feature>
<feature type="transmembrane region" description="Helical" evidence="8">
    <location>
        <begin position="435"/>
        <end position="460"/>
    </location>
</feature>
<dbReference type="KEGG" id="psl:Psta_2785"/>
<evidence type="ECO:0000256" key="3">
    <source>
        <dbReference type="ARBA" id="ARBA00022448"/>
    </source>
</evidence>
<keyword evidence="4 8" id="KW-0812">Transmembrane</keyword>
<keyword evidence="5 8" id="KW-1133">Transmembrane helix</keyword>
<keyword evidence="10" id="KW-1185">Reference proteome</keyword>
<dbReference type="AlphaFoldDB" id="D2R7M5"/>
<feature type="transmembrane region" description="Helical" evidence="8">
    <location>
        <begin position="62"/>
        <end position="82"/>
    </location>
</feature>
<keyword evidence="3" id="KW-0813">Transport</keyword>
<accession>D2R7M5</accession>
<evidence type="ECO:0000256" key="6">
    <source>
        <dbReference type="ARBA" id="ARBA00023136"/>
    </source>
</evidence>
<dbReference type="Pfam" id="PF00474">
    <property type="entry name" value="SSF"/>
    <property type="match status" value="1"/>
</dbReference>
<evidence type="ECO:0000313" key="9">
    <source>
        <dbReference type="EMBL" id="ADB17451.1"/>
    </source>
</evidence>
<evidence type="ECO:0000256" key="2">
    <source>
        <dbReference type="ARBA" id="ARBA00006434"/>
    </source>
</evidence>
<feature type="transmembrane region" description="Helical" evidence="8">
    <location>
        <begin position="192"/>
        <end position="217"/>
    </location>
</feature>
<keyword evidence="6 8" id="KW-0472">Membrane</keyword>
<feature type="transmembrane region" description="Helical" evidence="8">
    <location>
        <begin position="139"/>
        <end position="158"/>
    </location>
</feature>
<dbReference type="eggNOG" id="COG4145">
    <property type="taxonomic scope" value="Bacteria"/>
</dbReference>
<dbReference type="Proteomes" id="UP000001887">
    <property type="component" value="Chromosome"/>
</dbReference>
<evidence type="ECO:0000256" key="7">
    <source>
        <dbReference type="RuleBase" id="RU362091"/>
    </source>
</evidence>
<dbReference type="InterPro" id="IPR001734">
    <property type="entry name" value="Na/solute_symporter"/>
</dbReference>
<dbReference type="EMBL" id="CP001848">
    <property type="protein sequence ID" value="ADB17451.1"/>
    <property type="molecule type" value="Genomic_DNA"/>
</dbReference>
<dbReference type="HOGENOM" id="CLU_018808_15_2_0"/>
<gene>
    <name evidence="9" type="ordered locus">Psta_2785</name>
</gene>
<evidence type="ECO:0000256" key="4">
    <source>
        <dbReference type="ARBA" id="ARBA00022692"/>
    </source>
</evidence>
<evidence type="ECO:0000313" key="10">
    <source>
        <dbReference type="Proteomes" id="UP000001887"/>
    </source>
</evidence>
<comment type="similarity">
    <text evidence="2 7">Belongs to the sodium:solute symporter (SSF) (TC 2.A.21) family.</text>
</comment>
<feature type="transmembrane region" description="Helical" evidence="8">
    <location>
        <begin position="510"/>
        <end position="529"/>
    </location>
</feature>
<proteinExistence type="inferred from homology"/>
<feature type="transmembrane region" description="Helical" evidence="8">
    <location>
        <begin position="412"/>
        <end position="429"/>
    </location>
</feature>
<feature type="transmembrane region" description="Helical" evidence="8">
    <location>
        <begin position="312"/>
        <end position="337"/>
    </location>
</feature>
<feature type="transmembrane region" description="Helical" evidence="8">
    <location>
        <begin position="467"/>
        <end position="490"/>
    </location>
</feature>
<protein>
    <submittedName>
        <fullName evidence="9">Na+/solute symporter</fullName>
    </submittedName>
</protein>
<feature type="transmembrane region" description="Helical" evidence="8">
    <location>
        <begin position="26"/>
        <end position="42"/>
    </location>
</feature>
<sequence length="557" mass="59367">MNCKLPIIALLAEVDASPKTGLGMVFALLLFIAASVWLGTLAQRVVRRSTFVKGFFLGNRGLGAWAIALTATVQSGGTFMGFPSLVYTHGWIVALWIGSYMVVPITGFGLIGKRIAQLSRRTGAVTMPELFRERFDSPVLGLIASLMIISFMSIMMVAQFKAGAVVMKHAWPGSDIASMGESETTSDVDSRFLIGLAVFAITVVGYTLIGGFLAAVWTDLFQSVMMFLGVVLLLFLAINAAGGLENATRNAVAATDITYASGPGYAPDGRQFLPLTLAISFFCFWPSTGFSSPAGIVRIMACKDTKTIRHSIFLLCAYNLGIYLPLICICVCARSILPNLAKSDGVIPVIAIYLTKDFPLGNLLAGLILAAPFGAVMATVSSYLVVIASGLVRDIYQRFINPAASELQLQRAAWITMITVGVIAVGFNIQPVAFLQAIVVFSTGCAGASFIVPTVMLCYWRRATAAGVIASMFTGAATVLTLYLIGFMSPDPMIGQATALRPYFLFGMEPLIWGVSASAIVGTLVSALTEPPANERLSLWFDKQPEPSPVEEVAASS</sequence>